<feature type="signal peptide" evidence="1">
    <location>
        <begin position="1"/>
        <end position="22"/>
    </location>
</feature>
<dbReference type="InterPro" id="IPR036691">
    <property type="entry name" value="Endo/exonu/phosph_ase_sf"/>
</dbReference>
<dbReference type="GO" id="GO:0000175">
    <property type="term" value="F:3'-5'-RNA exonuclease activity"/>
    <property type="evidence" value="ECO:0007669"/>
    <property type="project" value="TreeGrafter"/>
</dbReference>
<dbReference type="PANTHER" id="PTHR12121">
    <property type="entry name" value="CARBON CATABOLITE REPRESSOR PROTEIN 4"/>
    <property type="match status" value="1"/>
</dbReference>
<dbReference type="GO" id="GO:0004519">
    <property type="term" value="F:endonuclease activity"/>
    <property type="evidence" value="ECO:0007669"/>
    <property type="project" value="UniProtKB-KW"/>
</dbReference>
<gene>
    <name evidence="3" type="ORF">ESZ48_17910</name>
</gene>
<sequence>MIIRVFCLLVCLMIFGSSKSQHLSAMTYNLRLDIASDNENAWAHRKEFLSSQVLFLEPDILGVQEARPNQVEDLKKALKDYKFIGNGRDGGQEGEHSGIFYNTNKIKLEQTHTFWLSETPDMVSKGWDAAYPRVCTYGLFTMKESSQKIWVFNTHLDHVGTTAQREGMLLILNKIKTVNTQNLPVLIMGDFNVEPDSEVVTHLKTKYSDSREKAKLIFGPEGTFNAFKYNEAVTQRIDYIMVSDQFEVVKYATFSSAIDFKFPSDHFPVYVDLLLN</sequence>
<dbReference type="InterPro" id="IPR005135">
    <property type="entry name" value="Endo/exonuclease/phosphatase"/>
</dbReference>
<name>A0A4Q0XER6_9FLAO</name>
<comment type="caution">
    <text evidence="3">The sequence shown here is derived from an EMBL/GenBank/DDBJ whole genome shotgun (WGS) entry which is preliminary data.</text>
</comment>
<organism evidence="3 4">
    <name type="scientific">Gelidibacter gilvus</name>
    <dbReference type="NCBI Taxonomy" id="59602"/>
    <lineage>
        <taxon>Bacteria</taxon>
        <taxon>Pseudomonadati</taxon>
        <taxon>Bacteroidota</taxon>
        <taxon>Flavobacteriia</taxon>
        <taxon>Flavobacteriales</taxon>
        <taxon>Flavobacteriaceae</taxon>
        <taxon>Gelidibacter</taxon>
    </lineage>
</organism>
<accession>A0A4Q0XER6</accession>
<reference evidence="3 4" key="1">
    <citation type="submission" date="2019-01" db="EMBL/GenBank/DDBJ databases">
        <title>Genome sequence of the Antarctic species Gelidibacter gilvus ACAM 158(T).</title>
        <authorList>
            <person name="Bowman J.P."/>
        </authorList>
    </citation>
    <scope>NUCLEOTIDE SEQUENCE [LARGE SCALE GENOMIC DNA]</scope>
    <source>
        <strain evidence="3 4">IC158</strain>
    </source>
</reference>
<dbReference type="SUPFAM" id="SSF56219">
    <property type="entry name" value="DNase I-like"/>
    <property type="match status" value="1"/>
</dbReference>
<evidence type="ECO:0000256" key="1">
    <source>
        <dbReference type="SAM" id="SignalP"/>
    </source>
</evidence>
<dbReference type="CDD" id="cd09083">
    <property type="entry name" value="EEP-1"/>
    <property type="match status" value="1"/>
</dbReference>
<dbReference type="Pfam" id="PF03372">
    <property type="entry name" value="Exo_endo_phos"/>
    <property type="match status" value="1"/>
</dbReference>
<evidence type="ECO:0000259" key="2">
    <source>
        <dbReference type="Pfam" id="PF03372"/>
    </source>
</evidence>
<dbReference type="EMBL" id="SDDZ01000018">
    <property type="protein sequence ID" value="RXJ44405.1"/>
    <property type="molecule type" value="Genomic_DNA"/>
</dbReference>
<dbReference type="PANTHER" id="PTHR12121:SF36">
    <property type="entry name" value="ENDONUCLEASE_EXONUCLEASE_PHOSPHATASE DOMAIN-CONTAINING PROTEIN"/>
    <property type="match status" value="1"/>
</dbReference>
<feature type="chain" id="PRO_5020556659" evidence="1">
    <location>
        <begin position="23"/>
        <end position="276"/>
    </location>
</feature>
<feature type="domain" description="Endonuclease/exonuclease/phosphatase" evidence="2">
    <location>
        <begin position="26"/>
        <end position="266"/>
    </location>
</feature>
<keyword evidence="1" id="KW-0732">Signal</keyword>
<keyword evidence="4" id="KW-1185">Reference proteome</keyword>
<dbReference type="Proteomes" id="UP000289792">
    <property type="component" value="Unassembled WGS sequence"/>
</dbReference>
<evidence type="ECO:0000313" key="3">
    <source>
        <dbReference type="EMBL" id="RXJ44405.1"/>
    </source>
</evidence>
<dbReference type="InterPro" id="IPR050410">
    <property type="entry name" value="CCR4/nocturin_mRNA_transcr"/>
</dbReference>
<dbReference type="Gene3D" id="3.60.10.10">
    <property type="entry name" value="Endonuclease/exonuclease/phosphatase"/>
    <property type="match status" value="1"/>
</dbReference>
<proteinExistence type="predicted"/>
<keyword evidence="3" id="KW-0269">Exonuclease</keyword>
<keyword evidence="3" id="KW-0378">Hydrolase</keyword>
<keyword evidence="3" id="KW-0540">Nuclease</keyword>
<dbReference type="AlphaFoldDB" id="A0A4Q0XER6"/>
<dbReference type="OrthoDB" id="9793162at2"/>
<protein>
    <submittedName>
        <fullName evidence="3">Endonuclease/exonuclease/phosphatase family protein</fullName>
    </submittedName>
</protein>
<keyword evidence="3" id="KW-0255">Endonuclease</keyword>
<evidence type="ECO:0000313" key="4">
    <source>
        <dbReference type="Proteomes" id="UP000289792"/>
    </source>
</evidence>